<dbReference type="AlphaFoldDB" id="A0A926VDA7"/>
<dbReference type="PANTHER" id="PTHR12879:SF8">
    <property type="entry name" value="SPHINGOLIPID DELTA(4)-DESATURASE DES1"/>
    <property type="match status" value="1"/>
</dbReference>
<keyword evidence="3" id="KW-0472">Membrane</keyword>
<feature type="transmembrane region" description="Helical" evidence="3">
    <location>
        <begin position="71"/>
        <end position="91"/>
    </location>
</feature>
<comment type="similarity">
    <text evidence="2">Belongs to the fatty acid desaturase type 2 family.</text>
</comment>
<evidence type="ECO:0000313" key="6">
    <source>
        <dbReference type="Proteomes" id="UP000641646"/>
    </source>
</evidence>
<dbReference type="GO" id="GO:0046513">
    <property type="term" value="P:ceramide biosynthetic process"/>
    <property type="evidence" value="ECO:0007669"/>
    <property type="project" value="TreeGrafter"/>
</dbReference>
<accession>A0A926VDA7</accession>
<feature type="domain" description="Fatty acid desaturase" evidence="4">
    <location>
        <begin position="76"/>
        <end position="307"/>
    </location>
</feature>
<name>A0A926VDA7_9CYAN</name>
<dbReference type="RefSeq" id="WP_190464569.1">
    <property type="nucleotide sequence ID" value="NZ_JACJPW010000025.1"/>
</dbReference>
<feature type="transmembrane region" description="Helical" evidence="3">
    <location>
        <begin position="191"/>
        <end position="209"/>
    </location>
</feature>
<dbReference type="Pfam" id="PF00487">
    <property type="entry name" value="FA_desaturase"/>
    <property type="match status" value="1"/>
</dbReference>
<comment type="cofactor">
    <cofactor evidence="1">
        <name>Fe(2+)</name>
        <dbReference type="ChEBI" id="CHEBI:29033"/>
    </cofactor>
</comment>
<evidence type="ECO:0000256" key="2">
    <source>
        <dbReference type="ARBA" id="ARBA00008749"/>
    </source>
</evidence>
<reference evidence="5" key="1">
    <citation type="journal article" date="2015" name="ISME J.">
        <title>Draft Genome Sequence of Streptomyces incarnatus NRRL8089, which Produces the Nucleoside Antibiotic Sinefungin.</title>
        <authorList>
            <person name="Oshima K."/>
            <person name="Hattori M."/>
            <person name="Shimizu H."/>
            <person name="Fukuda K."/>
            <person name="Nemoto M."/>
            <person name="Inagaki K."/>
            <person name="Tamura T."/>
        </authorList>
    </citation>
    <scope>NUCLEOTIDE SEQUENCE</scope>
    <source>
        <strain evidence="5">FACHB-1375</strain>
    </source>
</reference>
<sequence>MESKLTALPEDLQVVPVQSGINYLEKPPVNVLLLKELHRIGSHHYRLAIFIFFYIIAVGGIFLLVEAIATPWRYIACLPLYLLAAASLHGISLFTHEGVHGVLSNHPHWNRILSILCALPVLQNYSAYKVLHLKHHKDLGLEGDPDRYKNYTQWNWLVFLMYWGRLLIGYPVYIIAIPILGFRQGQRKDRICIAIELALLGLLVTAVFLSPIPKWLLIQAWLIPMLFINTMVNIRGMSQHTLLEDESDLIRGTRTILTNPVTRFFMCNENYHLEHHLYPAVPWYNLPRLHQELKQELTLRGAPYISSYFAFVRDFIMASFRRTKVGSVAIGERGRKCS</sequence>
<feature type="transmembrane region" description="Helical" evidence="3">
    <location>
        <begin position="156"/>
        <end position="179"/>
    </location>
</feature>
<feature type="transmembrane region" description="Helical" evidence="3">
    <location>
        <begin position="45"/>
        <end position="65"/>
    </location>
</feature>
<keyword evidence="3" id="KW-0812">Transmembrane</keyword>
<evidence type="ECO:0000259" key="4">
    <source>
        <dbReference type="Pfam" id="PF00487"/>
    </source>
</evidence>
<reference evidence="5" key="2">
    <citation type="submission" date="2020-08" db="EMBL/GenBank/DDBJ databases">
        <authorList>
            <person name="Chen M."/>
            <person name="Teng W."/>
            <person name="Zhao L."/>
            <person name="Hu C."/>
            <person name="Zhou Y."/>
            <person name="Han B."/>
            <person name="Song L."/>
            <person name="Shu W."/>
        </authorList>
    </citation>
    <scope>NUCLEOTIDE SEQUENCE</scope>
    <source>
        <strain evidence="5">FACHB-1375</strain>
    </source>
</reference>
<organism evidence="5 6">
    <name type="scientific">Aerosakkonema funiforme FACHB-1375</name>
    <dbReference type="NCBI Taxonomy" id="2949571"/>
    <lineage>
        <taxon>Bacteria</taxon>
        <taxon>Bacillati</taxon>
        <taxon>Cyanobacteriota</taxon>
        <taxon>Cyanophyceae</taxon>
        <taxon>Oscillatoriophycideae</taxon>
        <taxon>Aerosakkonematales</taxon>
        <taxon>Aerosakkonemataceae</taxon>
        <taxon>Aerosakkonema</taxon>
    </lineage>
</organism>
<evidence type="ECO:0000256" key="1">
    <source>
        <dbReference type="ARBA" id="ARBA00001954"/>
    </source>
</evidence>
<dbReference type="Proteomes" id="UP000641646">
    <property type="component" value="Unassembled WGS sequence"/>
</dbReference>
<dbReference type="GO" id="GO:0042284">
    <property type="term" value="F:sphingolipid delta-4 desaturase activity"/>
    <property type="evidence" value="ECO:0007669"/>
    <property type="project" value="TreeGrafter"/>
</dbReference>
<dbReference type="PANTHER" id="PTHR12879">
    <property type="entry name" value="SPHINGOLIPID DELTA 4 DESATURASE/C-4 HYDROXYLASE PROTEIN DES2"/>
    <property type="match status" value="1"/>
</dbReference>
<evidence type="ECO:0000256" key="3">
    <source>
        <dbReference type="SAM" id="Phobius"/>
    </source>
</evidence>
<keyword evidence="6" id="KW-1185">Reference proteome</keyword>
<dbReference type="InterPro" id="IPR005804">
    <property type="entry name" value="FA_desaturase_dom"/>
</dbReference>
<gene>
    <name evidence="5" type="ORF">H6G03_11685</name>
</gene>
<dbReference type="GO" id="GO:0016020">
    <property type="term" value="C:membrane"/>
    <property type="evidence" value="ECO:0007669"/>
    <property type="project" value="GOC"/>
</dbReference>
<comment type="caution">
    <text evidence="5">The sequence shown here is derived from an EMBL/GenBank/DDBJ whole genome shotgun (WGS) entry which is preliminary data.</text>
</comment>
<feature type="transmembrane region" description="Helical" evidence="3">
    <location>
        <begin position="215"/>
        <end position="234"/>
    </location>
</feature>
<keyword evidence="3" id="KW-1133">Transmembrane helix</keyword>
<proteinExistence type="inferred from homology"/>
<dbReference type="EMBL" id="JACJPW010000025">
    <property type="protein sequence ID" value="MBD2181759.1"/>
    <property type="molecule type" value="Genomic_DNA"/>
</dbReference>
<protein>
    <submittedName>
        <fullName evidence="5">Fatty acid desaturase</fullName>
    </submittedName>
</protein>
<evidence type="ECO:0000313" key="5">
    <source>
        <dbReference type="EMBL" id="MBD2181759.1"/>
    </source>
</evidence>